<evidence type="ECO:0000256" key="2">
    <source>
        <dbReference type="ARBA" id="ARBA00022741"/>
    </source>
</evidence>
<dbReference type="Pfam" id="PF02559">
    <property type="entry name" value="CarD_TRCF_RID"/>
    <property type="match status" value="1"/>
</dbReference>
<evidence type="ECO:0000259" key="10">
    <source>
        <dbReference type="PROSITE" id="PS51192"/>
    </source>
</evidence>
<dbReference type="Pfam" id="PF17757">
    <property type="entry name" value="UvrB_inter"/>
    <property type="match status" value="1"/>
</dbReference>
<dbReference type="InterPro" id="IPR014001">
    <property type="entry name" value="Helicase_ATP-bd"/>
</dbReference>
<dbReference type="InterPro" id="IPR001650">
    <property type="entry name" value="Helicase_C-like"/>
</dbReference>
<comment type="similarity">
    <text evidence="9">In the N-terminal section; belongs to the UvrB family.</text>
</comment>
<keyword evidence="6 9" id="KW-0067">ATP-binding</keyword>
<dbReference type="PROSITE" id="PS51192">
    <property type="entry name" value="HELICASE_ATP_BIND_1"/>
    <property type="match status" value="1"/>
</dbReference>
<sequence>MFNIKNLINKIDKNKNNVIIIPEYSKFEVEDEVLYYPDSDIFPFEEFDISSEIKSKRLKTLYELKNKKNNIIITTLHAITRYTIPLKHYYIKRIENNFEDILYELGYTYKNEVREFGEYSKRGFIRDIFLPISNNPIRIELFDNDIERINLFDSFTQKSIKNVSYFDLIPGSEVYRFKENIELVENRINRIQKNLKTDDEVSIEALYSIPGIFHKDKNTLFSYLENNTDFYLINKKDILKSFSEKEKENIEVCDTNLKKAIYKEFSGISIDFLKDLKYKEYKVNFKNNVILKKEKVKYDMEEIPLIDWEDLKENDYVVHSDYGIGLYKGIKTKETILGIREYIIVEYSNSSRVFVPVERLDKLSKFIGDTSKIKISNLSGKRWQSKKKKVEKNIREKLNELKEIYAKRENSKGISLIGDKELEEKFVNTFSHIETADQIRSINEVKKDLESLKPMDRLLVGDAGFGKTEIAMRAAFKAVVSNYQTLLLAPTTILAKQHYQTFKERMDPFGVNIELITRYKTISEKENLYKKIKNGNVDIIIGTHSLFSKKIDVKNLGLVIIDEEQKFGVLQKEKFKKIQIGVNILMMSATPIPRTMYKSMSGLQEISTISTPPFGRIPIQTYVGLYSKKIVRKALLREKSRSGQSIFIHNRVQDIENIYSELKSIVPELKVKYVHGRMKKSKFIDIINDFYSNKIDVLLATTIIENGIDVPNANTLIVDDSFRYGISQLYQIKGRVGRTNKRAFAYFMYRNQLLNEDSKKRLESIKRFNEPGSGLKLALRDLEIRGYGDLLGLEQKGHINTIGLHLYKNILEKIMLEEKVTDDEKINLEFTDIIGIKGNMIIPENYINNSIERMRIYRRISICKSENEVISIKNEIEDRFGRLPKEIKTLFDYAIVRVKATKLKIEKIEIGNGYILFKYNKGAIPKIENFLKHSKSKFHSKTNEIICYGTDDEIKFLNKVLR</sequence>
<evidence type="ECO:0000259" key="11">
    <source>
        <dbReference type="PROSITE" id="PS51194"/>
    </source>
</evidence>
<dbReference type="GO" id="GO:0003678">
    <property type="term" value="F:DNA helicase activity"/>
    <property type="evidence" value="ECO:0007669"/>
    <property type="project" value="TreeGrafter"/>
</dbReference>
<feature type="domain" description="Helicase C-terminal" evidence="11">
    <location>
        <begin position="630"/>
        <end position="783"/>
    </location>
</feature>
<comment type="function">
    <text evidence="9">Couples transcription and DNA repair by recognizing RNA polymerase (RNAP) stalled at DNA lesions. Mediates ATP-dependent release of RNAP and its truncated transcript from the DNA, and recruitment of nucleotide excision repair machinery to the damaged site.</text>
</comment>
<organism evidence="12 13">
    <name type="scientific">Tepiditoga spiralis</name>
    <dbReference type="NCBI Taxonomy" id="2108365"/>
    <lineage>
        <taxon>Bacteria</taxon>
        <taxon>Thermotogati</taxon>
        <taxon>Thermotogota</taxon>
        <taxon>Thermotogae</taxon>
        <taxon>Petrotogales</taxon>
        <taxon>Petrotogaceae</taxon>
        <taxon>Tepiditoga</taxon>
    </lineage>
</organism>
<dbReference type="Gene3D" id="3.30.2060.10">
    <property type="entry name" value="Penicillin-binding protein 1b domain"/>
    <property type="match status" value="1"/>
</dbReference>
<dbReference type="PROSITE" id="PS51194">
    <property type="entry name" value="HELICASE_CTER"/>
    <property type="match status" value="1"/>
</dbReference>
<keyword evidence="4 9" id="KW-0378">Hydrolase</keyword>
<dbReference type="PANTHER" id="PTHR47964:SF1">
    <property type="entry name" value="ATP-DEPENDENT DNA HELICASE HOMOLOG RECG, CHLOROPLASTIC"/>
    <property type="match status" value="1"/>
</dbReference>
<dbReference type="CDD" id="cd17991">
    <property type="entry name" value="DEXHc_TRCF"/>
    <property type="match status" value="1"/>
</dbReference>
<dbReference type="Gene3D" id="3.40.50.11180">
    <property type="match status" value="1"/>
</dbReference>
<evidence type="ECO:0000313" key="13">
    <source>
        <dbReference type="Proteomes" id="UP000516361"/>
    </source>
</evidence>
<dbReference type="InterPro" id="IPR011545">
    <property type="entry name" value="DEAD/DEAH_box_helicase_dom"/>
</dbReference>
<keyword evidence="5" id="KW-0347">Helicase</keyword>
<dbReference type="InterPro" id="IPR005118">
    <property type="entry name" value="TRCF_C"/>
</dbReference>
<dbReference type="Gene3D" id="2.40.10.170">
    <property type="match status" value="1"/>
</dbReference>
<dbReference type="SMART" id="SM00982">
    <property type="entry name" value="TRCF"/>
    <property type="match status" value="1"/>
</dbReference>
<dbReference type="Pfam" id="PF00270">
    <property type="entry name" value="DEAD"/>
    <property type="match status" value="1"/>
</dbReference>
<dbReference type="InterPro" id="IPR037235">
    <property type="entry name" value="TRCF-like_C_D7"/>
</dbReference>
<dbReference type="FunCoup" id="A0A7G1G7X6">
    <property type="interactions" value="379"/>
</dbReference>
<dbReference type="HAMAP" id="MF_00969">
    <property type="entry name" value="TRCF"/>
    <property type="match status" value="1"/>
</dbReference>
<dbReference type="Proteomes" id="UP000516361">
    <property type="component" value="Chromosome"/>
</dbReference>
<dbReference type="SMART" id="SM01058">
    <property type="entry name" value="CarD_TRCF"/>
    <property type="match status" value="1"/>
</dbReference>
<evidence type="ECO:0000256" key="8">
    <source>
        <dbReference type="ARBA" id="ARBA00023204"/>
    </source>
</evidence>
<keyword evidence="3 9" id="KW-0227">DNA damage</keyword>
<dbReference type="KEGG" id="ocy:OSSY52_14550"/>
<dbReference type="GO" id="GO:0005524">
    <property type="term" value="F:ATP binding"/>
    <property type="evidence" value="ECO:0007669"/>
    <property type="project" value="UniProtKB-UniRule"/>
</dbReference>
<evidence type="ECO:0000313" key="12">
    <source>
        <dbReference type="EMBL" id="BBE31314.1"/>
    </source>
</evidence>
<keyword evidence="2 9" id="KW-0547">Nucleotide-binding</keyword>
<dbReference type="Gene3D" id="3.90.1150.50">
    <property type="entry name" value="Transcription-repair-coupling factor, D7 domain"/>
    <property type="match status" value="1"/>
</dbReference>
<dbReference type="RefSeq" id="WP_190613770.1">
    <property type="nucleotide sequence ID" value="NZ_AP018712.1"/>
</dbReference>
<keyword evidence="1 9" id="KW-0963">Cytoplasm</keyword>
<reference evidence="12 13" key="1">
    <citation type="submission" date="2018-06" db="EMBL/GenBank/DDBJ databases">
        <title>Genome sequencing of Oceanotoga sp. sy52.</title>
        <authorList>
            <person name="Mori K."/>
        </authorList>
    </citation>
    <scope>NUCLEOTIDE SEQUENCE [LARGE SCALE GENOMIC DNA]</scope>
    <source>
        <strain evidence="13">sy52</strain>
    </source>
</reference>
<dbReference type="SUPFAM" id="SSF143517">
    <property type="entry name" value="TRCF domain-like"/>
    <property type="match status" value="1"/>
</dbReference>
<dbReference type="SMART" id="SM00490">
    <property type="entry name" value="HELICc"/>
    <property type="match status" value="1"/>
</dbReference>
<proteinExistence type="inferred from homology"/>
<dbReference type="InterPro" id="IPR041471">
    <property type="entry name" value="UvrB_inter"/>
</dbReference>
<dbReference type="GO" id="GO:0003684">
    <property type="term" value="F:damaged DNA binding"/>
    <property type="evidence" value="ECO:0007669"/>
    <property type="project" value="InterPro"/>
</dbReference>
<name>A0A7G1G7X6_9BACT</name>
<evidence type="ECO:0000256" key="7">
    <source>
        <dbReference type="ARBA" id="ARBA00023125"/>
    </source>
</evidence>
<dbReference type="InterPro" id="IPR027417">
    <property type="entry name" value="P-loop_NTPase"/>
</dbReference>
<comment type="similarity">
    <text evidence="9">In the C-terminal section; belongs to the helicase family. RecG subfamily.</text>
</comment>
<dbReference type="Pfam" id="PF03461">
    <property type="entry name" value="TRCF"/>
    <property type="match status" value="1"/>
</dbReference>
<dbReference type="PANTHER" id="PTHR47964">
    <property type="entry name" value="ATP-DEPENDENT DNA HELICASE HOMOLOG RECG, CHLOROPLASTIC"/>
    <property type="match status" value="1"/>
</dbReference>
<dbReference type="SMART" id="SM00487">
    <property type="entry name" value="DEXDc"/>
    <property type="match status" value="1"/>
</dbReference>
<evidence type="ECO:0000256" key="6">
    <source>
        <dbReference type="ARBA" id="ARBA00022840"/>
    </source>
</evidence>
<dbReference type="SUPFAM" id="SSF141259">
    <property type="entry name" value="CarD-like"/>
    <property type="match status" value="1"/>
</dbReference>
<dbReference type="AlphaFoldDB" id="A0A7G1G7X6"/>
<dbReference type="InterPro" id="IPR036101">
    <property type="entry name" value="CarD-like/TRCF_RID_sf"/>
</dbReference>
<keyword evidence="7 9" id="KW-0238">DNA-binding</keyword>
<keyword evidence="8 9" id="KW-0234">DNA repair</keyword>
<dbReference type="InterPro" id="IPR004576">
    <property type="entry name" value="Mfd"/>
</dbReference>
<dbReference type="GO" id="GO:0006355">
    <property type="term" value="P:regulation of DNA-templated transcription"/>
    <property type="evidence" value="ECO:0007669"/>
    <property type="project" value="UniProtKB-UniRule"/>
</dbReference>
<keyword evidence="13" id="KW-1185">Reference proteome</keyword>
<dbReference type="InterPro" id="IPR047112">
    <property type="entry name" value="RecG/Mfd"/>
</dbReference>
<dbReference type="EC" id="3.6.4.-" evidence="9"/>
<dbReference type="GO" id="GO:0016787">
    <property type="term" value="F:hydrolase activity"/>
    <property type="evidence" value="ECO:0007669"/>
    <property type="project" value="UniProtKB-KW"/>
</dbReference>
<comment type="subcellular location">
    <subcellularLocation>
        <location evidence="9">Cytoplasm</location>
    </subcellularLocation>
</comment>
<dbReference type="GO" id="GO:0000716">
    <property type="term" value="P:transcription-coupled nucleotide-excision repair, DNA damage recognition"/>
    <property type="evidence" value="ECO:0007669"/>
    <property type="project" value="UniProtKB-UniRule"/>
</dbReference>
<dbReference type="SUPFAM" id="SSF52540">
    <property type="entry name" value="P-loop containing nucleoside triphosphate hydrolases"/>
    <property type="match status" value="3"/>
</dbReference>
<dbReference type="EMBL" id="AP018712">
    <property type="protein sequence ID" value="BBE31314.1"/>
    <property type="molecule type" value="Genomic_DNA"/>
</dbReference>
<dbReference type="GO" id="GO:0005737">
    <property type="term" value="C:cytoplasm"/>
    <property type="evidence" value="ECO:0007669"/>
    <property type="project" value="UniProtKB-SubCell"/>
</dbReference>
<evidence type="ECO:0000256" key="9">
    <source>
        <dbReference type="HAMAP-Rule" id="MF_00969"/>
    </source>
</evidence>
<protein>
    <recommendedName>
        <fullName evidence="9">Transcription-repair-coupling factor</fullName>
        <shortName evidence="9">TRCF</shortName>
        <ecNumber evidence="9">3.6.4.-</ecNumber>
    </recommendedName>
</protein>
<dbReference type="InterPro" id="IPR003711">
    <property type="entry name" value="CarD-like/TRCF_RID"/>
</dbReference>
<feature type="domain" description="Helicase ATP-binding" evidence="10">
    <location>
        <begin position="448"/>
        <end position="609"/>
    </location>
</feature>
<evidence type="ECO:0000256" key="3">
    <source>
        <dbReference type="ARBA" id="ARBA00022763"/>
    </source>
</evidence>
<accession>A0A7G1G7X6</accession>
<dbReference type="Pfam" id="PF00271">
    <property type="entry name" value="Helicase_C"/>
    <property type="match status" value="1"/>
</dbReference>
<evidence type="ECO:0000256" key="5">
    <source>
        <dbReference type="ARBA" id="ARBA00022806"/>
    </source>
</evidence>
<evidence type="ECO:0000256" key="1">
    <source>
        <dbReference type="ARBA" id="ARBA00022490"/>
    </source>
</evidence>
<evidence type="ECO:0000256" key="4">
    <source>
        <dbReference type="ARBA" id="ARBA00022801"/>
    </source>
</evidence>
<dbReference type="InParanoid" id="A0A7G1G7X6"/>
<gene>
    <name evidence="9 12" type="primary">mfd</name>
    <name evidence="12" type="ORF">OSSY52_14550</name>
</gene>
<dbReference type="Gene3D" id="3.40.50.300">
    <property type="entry name" value="P-loop containing nucleotide triphosphate hydrolases"/>
    <property type="match status" value="2"/>
</dbReference>